<sequence>MSQVPHYWLESSKLELMKALNGTFLALSCFTVALRVWTRTRIVRCWGWDDWFILLALAVFVGECSVWLRLADVEGELASLANLETYAALICAEQALYITGTICLKISLAFFFLRFLITPWSRHIIWISVTIYTLLATAMLFLVIFECGLPTNYVLKQASNQCISFRVQSCMGYAHVLGADEIVNYG</sequence>
<name>A0A9P8JTJ2_AURME</name>
<dbReference type="EMBL" id="JAHFXS010001552">
    <property type="protein sequence ID" value="KAG9976840.1"/>
    <property type="molecule type" value="Genomic_DNA"/>
</dbReference>
<dbReference type="GO" id="GO:0016020">
    <property type="term" value="C:membrane"/>
    <property type="evidence" value="ECO:0007669"/>
    <property type="project" value="UniProtKB-SubCell"/>
</dbReference>
<feature type="transmembrane region" description="Helical" evidence="6">
    <location>
        <begin position="95"/>
        <end position="117"/>
    </location>
</feature>
<keyword evidence="3 6" id="KW-1133">Transmembrane helix</keyword>
<evidence type="ECO:0000256" key="1">
    <source>
        <dbReference type="ARBA" id="ARBA00004141"/>
    </source>
</evidence>
<evidence type="ECO:0000256" key="6">
    <source>
        <dbReference type="SAM" id="Phobius"/>
    </source>
</evidence>
<evidence type="ECO:0000313" key="9">
    <source>
        <dbReference type="Proteomes" id="UP000729357"/>
    </source>
</evidence>
<dbReference type="AlphaFoldDB" id="A0A9P8JTJ2"/>
<evidence type="ECO:0000256" key="4">
    <source>
        <dbReference type="ARBA" id="ARBA00023136"/>
    </source>
</evidence>
<keyword evidence="2 6" id="KW-0812">Transmembrane</keyword>
<evidence type="ECO:0000256" key="5">
    <source>
        <dbReference type="ARBA" id="ARBA00038359"/>
    </source>
</evidence>
<proteinExistence type="inferred from homology"/>
<keyword evidence="4 6" id="KW-0472">Membrane</keyword>
<evidence type="ECO:0000256" key="2">
    <source>
        <dbReference type="ARBA" id="ARBA00022692"/>
    </source>
</evidence>
<dbReference type="InterPro" id="IPR052337">
    <property type="entry name" value="SAT4-like"/>
</dbReference>
<dbReference type="PANTHER" id="PTHR33048">
    <property type="entry name" value="PTH11-LIKE INTEGRAL MEMBRANE PROTEIN (AFU_ORTHOLOGUE AFUA_5G11245)"/>
    <property type="match status" value="1"/>
</dbReference>
<accession>A0A9P8JTJ2</accession>
<organism evidence="8 9">
    <name type="scientific">Aureobasidium melanogenum</name>
    <name type="common">Aureobasidium pullulans var. melanogenum</name>
    <dbReference type="NCBI Taxonomy" id="46634"/>
    <lineage>
        <taxon>Eukaryota</taxon>
        <taxon>Fungi</taxon>
        <taxon>Dikarya</taxon>
        <taxon>Ascomycota</taxon>
        <taxon>Pezizomycotina</taxon>
        <taxon>Dothideomycetes</taxon>
        <taxon>Dothideomycetidae</taxon>
        <taxon>Dothideales</taxon>
        <taxon>Saccotheciaceae</taxon>
        <taxon>Aureobasidium</taxon>
    </lineage>
</organism>
<protein>
    <recommendedName>
        <fullName evidence="7">Rhodopsin domain-containing protein</fullName>
    </recommendedName>
</protein>
<feature type="transmembrane region" description="Helical" evidence="6">
    <location>
        <begin position="50"/>
        <end position="70"/>
    </location>
</feature>
<feature type="transmembrane region" description="Helical" evidence="6">
    <location>
        <begin position="124"/>
        <end position="145"/>
    </location>
</feature>
<dbReference type="PANTHER" id="PTHR33048:SF96">
    <property type="entry name" value="INTEGRAL MEMBRANE PROTEIN"/>
    <property type="match status" value="1"/>
</dbReference>
<feature type="transmembrane region" description="Helical" evidence="6">
    <location>
        <begin position="20"/>
        <end position="38"/>
    </location>
</feature>
<dbReference type="InterPro" id="IPR049326">
    <property type="entry name" value="Rhodopsin_dom_fungi"/>
</dbReference>
<evidence type="ECO:0000256" key="3">
    <source>
        <dbReference type="ARBA" id="ARBA00022989"/>
    </source>
</evidence>
<comment type="caution">
    <text evidence="8">The sequence shown here is derived from an EMBL/GenBank/DDBJ whole genome shotgun (WGS) entry which is preliminary data.</text>
</comment>
<feature type="non-terminal residue" evidence="8">
    <location>
        <position position="1"/>
    </location>
</feature>
<evidence type="ECO:0000313" key="8">
    <source>
        <dbReference type="EMBL" id="KAG9976840.1"/>
    </source>
</evidence>
<reference evidence="8" key="2">
    <citation type="submission" date="2021-08" db="EMBL/GenBank/DDBJ databases">
        <authorList>
            <person name="Gostincar C."/>
            <person name="Sun X."/>
            <person name="Song Z."/>
            <person name="Gunde-Cimerman N."/>
        </authorList>
    </citation>
    <scope>NUCLEOTIDE SEQUENCE</scope>
    <source>
        <strain evidence="8">EXF-9298</strain>
    </source>
</reference>
<evidence type="ECO:0000259" key="7">
    <source>
        <dbReference type="Pfam" id="PF20684"/>
    </source>
</evidence>
<keyword evidence="9" id="KW-1185">Reference proteome</keyword>
<feature type="domain" description="Rhodopsin" evidence="7">
    <location>
        <begin position="34"/>
        <end position="167"/>
    </location>
</feature>
<comment type="similarity">
    <text evidence="5">Belongs to the SAT4 family.</text>
</comment>
<gene>
    <name evidence="8" type="ORF">KCU98_g10460</name>
</gene>
<dbReference type="Proteomes" id="UP000729357">
    <property type="component" value="Unassembled WGS sequence"/>
</dbReference>
<reference evidence="8" key="1">
    <citation type="journal article" date="2021" name="J Fungi (Basel)">
        <title>Virulence traits and population genomics of the black yeast Aureobasidium melanogenum.</title>
        <authorList>
            <person name="Cernosa A."/>
            <person name="Sun X."/>
            <person name="Gostincar C."/>
            <person name="Fang C."/>
            <person name="Gunde-Cimerman N."/>
            <person name="Song Z."/>
        </authorList>
    </citation>
    <scope>NUCLEOTIDE SEQUENCE</scope>
    <source>
        <strain evidence="8">EXF-9298</strain>
    </source>
</reference>
<comment type="subcellular location">
    <subcellularLocation>
        <location evidence="1">Membrane</location>
        <topology evidence="1">Multi-pass membrane protein</topology>
    </subcellularLocation>
</comment>
<dbReference type="Pfam" id="PF20684">
    <property type="entry name" value="Fung_rhodopsin"/>
    <property type="match status" value="1"/>
</dbReference>